<reference evidence="2" key="1">
    <citation type="submission" date="2021-11" db="EMBL/GenBank/DDBJ databases">
        <title>BS-T2-15 a new species belonging to the Comamonadaceae family isolated from the soil of a French oak forest.</title>
        <authorList>
            <person name="Mieszkin S."/>
            <person name="Alain K."/>
        </authorList>
    </citation>
    <scope>NUCLEOTIDE SEQUENCE</scope>
    <source>
        <strain evidence="2">BS-T2-15</strain>
    </source>
</reference>
<accession>A0A9X1YNT6</accession>
<feature type="domain" description="Pyridoxamine 5'-phosphate oxidase Alr4036 family FMN-binding" evidence="1">
    <location>
        <begin position="41"/>
        <end position="114"/>
    </location>
</feature>
<evidence type="ECO:0000259" key="1">
    <source>
        <dbReference type="Pfam" id="PF12766"/>
    </source>
</evidence>
<evidence type="ECO:0000313" key="2">
    <source>
        <dbReference type="EMBL" id="MCK9688375.1"/>
    </source>
</evidence>
<evidence type="ECO:0000313" key="3">
    <source>
        <dbReference type="Proteomes" id="UP001139353"/>
    </source>
</evidence>
<organism evidence="2 3">
    <name type="scientific">Scleromatobacter humisilvae</name>
    <dbReference type="NCBI Taxonomy" id="2897159"/>
    <lineage>
        <taxon>Bacteria</taxon>
        <taxon>Pseudomonadati</taxon>
        <taxon>Pseudomonadota</taxon>
        <taxon>Betaproteobacteria</taxon>
        <taxon>Burkholderiales</taxon>
        <taxon>Sphaerotilaceae</taxon>
        <taxon>Scleromatobacter</taxon>
    </lineage>
</organism>
<dbReference type="AlphaFoldDB" id="A0A9X1YNT6"/>
<dbReference type="EMBL" id="JAJLJH010000008">
    <property type="protein sequence ID" value="MCK9688375.1"/>
    <property type="molecule type" value="Genomic_DNA"/>
</dbReference>
<sequence>MSTRLQELDEIEASIWSELEQCVAQRPRAERGEPDADEPPHEWRVAVLATVDDGQADARSLVLREVDAAERRLVFYTDARSPKVRQIEQSPQGTLIFYSRKLGQQLRMQVRLHVQTTGLAVSSRWARLQTSAGARDYLAVAAPGRPLDAPLSDLGVRGHFAMIEAMAETVDWVELHPEGHRRALLGGHASRWLQP</sequence>
<dbReference type="Proteomes" id="UP001139353">
    <property type="component" value="Unassembled WGS sequence"/>
</dbReference>
<proteinExistence type="predicted"/>
<dbReference type="Pfam" id="PF12766">
    <property type="entry name" value="Pyridox_oxase_2"/>
    <property type="match status" value="1"/>
</dbReference>
<gene>
    <name evidence="2" type="ORF">LPC04_21925</name>
</gene>
<dbReference type="InterPro" id="IPR012349">
    <property type="entry name" value="Split_barrel_FMN-bd"/>
</dbReference>
<dbReference type="RefSeq" id="WP_275684416.1">
    <property type="nucleotide sequence ID" value="NZ_JAJLJH010000008.1"/>
</dbReference>
<name>A0A9X1YNT6_9BURK</name>
<dbReference type="InterPro" id="IPR024624">
    <property type="entry name" value="Pyridox_Oxase_Alr4036_FMN-bd"/>
</dbReference>
<protein>
    <submittedName>
        <fullName evidence="2">Pyridoxamine 5'-phosphate oxidase family protein</fullName>
    </submittedName>
</protein>
<dbReference type="Gene3D" id="2.30.110.10">
    <property type="entry name" value="Electron Transport, Fmn-binding Protein, Chain A"/>
    <property type="match status" value="1"/>
</dbReference>
<dbReference type="SUPFAM" id="SSF50475">
    <property type="entry name" value="FMN-binding split barrel"/>
    <property type="match status" value="1"/>
</dbReference>
<keyword evidence="3" id="KW-1185">Reference proteome</keyword>
<dbReference type="GO" id="GO:0010181">
    <property type="term" value="F:FMN binding"/>
    <property type="evidence" value="ECO:0007669"/>
    <property type="project" value="InterPro"/>
</dbReference>
<comment type="caution">
    <text evidence="2">The sequence shown here is derived from an EMBL/GenBank/DDBJ whole genome shotgun (WGS) entry which is preliminary data.</text>
</comment>